<evidence type="ECO:0000313" key="3">
    <source>
        <dbReference type="Proteomes" id="UP000711736"/>
    </source>
</evidence>
<dbReference type="EMBL" id="JAFEJU010000001">
    <property type="protein sequence ID" value="MBT1174053.1"/>
    <property type="molecule type" value="Genomic_DNA"/>
</dbReference>
<protein>
    <submittedName>
        <fullName evidence="2">Uncharacterized protein</fullName>
    </submittedName>
</protein>
<evidence type="ECO:0000313" key="2">
    <source>
        <dbReference type="EMBL" id="MBT1174053.1"/>
    </source>
</evidence>
<sequence length="573" mass="64591">MMANEGLKAEVARKQGVLNGVNHANDQLAQEISYVVGAMDAANRDLNNTSDNIRAHLGGASNTLGSAHQQIIAAYEVQQSMDALYMRLKQMELANKRIRECNNKKFYDFAVYRTVRKIVQGIMDNLDFSMISEQVIAKAVERKQLENPDYWLTSVLVAVVAWHADQRERAQRALDRAMKLDGRKTASFLMIFYLRLHREQTALKWFSYLASGKLKGAEKPMVLLFFSMLSKTIEDSMSDQSRQIITRYINTLIADGMRRGGQAQSATIGRIADAFAALADDASFPYEAIRGSVPSYAGLQRSLQLAANNANVIDFIAEIMNVEEAQRNEFLKQYIDFVVAAPCTVEQQVYDEIDRNEYIIKFQGDVQAAQQAYEAHKQHDVKDFDIITEMMDWIYTTSGRAESNPQMRKNMLVATKELQQQAGDLYIQRYRTLFTPVQHIVIDDFAIQGDLRNVEGNAAQAKQFYEGKAAVEKAQVKDIWSIVLMVAGVLGGVGLAFVQPALAGLGALAAIGGGVWMLMNHFTRKRIDLKYAQIIRSTRDRLQALFADWQQLERDFHAKDLLAQTLVDRLAEL</sequence>
<dbReference type="RefSeq" id="WP_214375364.1">
    <property type="nucleotide sequence ID" value="NZ_JAFEJU010000001.1"/>
</dbReference>
<keyword evidence="1" id="KW-1133">Transmembrane helix</keyword>
<keyword evidence="1" id="KW-0812">Transmembrane</keyword>
<comment type="caution">
    <text evidence="2">The sequence shown here is derived from an EMBL/GenBank/DDBJ whole genome shotgun (WGS) entry which is preliminary data.</text>
</comment>
<dbReference type="Proteomes" id="UP000711736">
    <property type="component" value="Unassembled WGS sequence"/>
</dbReference>
<keyword evidence="1" id="KW-0472">Membrane</keyword>
<name>A0ABS5UTG4_9BIFI</name>
<gene>
    <name evidence="2" type="ORF">JS530_00715</name>
</gene>
<feature type="transmembrane region" description="Helical" evidence="1">
    <location>
        <begin position="504"/>
        <end position="522"/>
    </location>
</feature>
<accession>A0ABS5UTG4</accession>
<proteinExistence type="predicted"/>
<evidence type="ECO:0000256" key="1">
    <source>
        <dbReference type="SAM" id="Phobius"/>
    </source>
</evidence>
<organism evidence="2 3">
    <name type="scientific">Bifidobacterium colobi</name>
    <dbReference type="NCBI Taxonomy" id="2809026"/>
    <lineage>
        <taxon>Bacteria</taxon>
        <taxon>Bacillati</taxon>
        <taxon>Actinomycetota</taxon>
        <taxon>Actinomycetes</taxon>
        <taxon>Bifidobacteriales</taxon>
        <taxon>Bifidobacteriaceae</taxon>
        <taxon>Bifidobacterium</taxon>
    </lineage>
</organism>
<reference evidence="2 3" key="1">
    <citation type="journal article" date="2021" name="Environ. Microbiol.">
        <title>Genetic insights into the dark matter of the mammalian gut microbiota through targeted genome reconstruction.</title>
        <authorList>
            <person name="Lugli G.A."/>
            <person name="Alessandri G."/>
            <person name="Milani C."/>
            <person name="Viappiani A."/>
            <person name="Fontana F."/>
            <person name="Tarracchini C."/>
            <person name="Mancabelli L."/>
            <person name="Argentini C."/>
            <person name="Ruiz L."/>
            <person name="Margolles A."/>
            <person name="van Sinderen D."/>
            <person name="Turroni F."/>
            <person name="Ventura M."/>
        </authorList>
    </citation>
    <scope>NUCLEOTIDE SEQUENCE [LARGE SCALE GENOMIC DNA]</scope>
    <source>
        <strain evidence="2 3">LC6</strain>
    </source>
</reference>
<keyword evidence="3" id="KW-1185">Reference proteome</keyword>